<dbReference type="SUPFAM" id="SSF46626">
    <property type="entry name" value="Cytochrome c"/>
    <property type="match status" value="1"/>
</dbReference>
<evidence type="ECO:0000313" key="3">
    <source>
        <dbReference type="EMBL" id="AKS40502.1"/>
    </source>
</evidence>
<dbReference type="Gene3D" id="1.10.760.10">
    <property type="entry name" value="Cytochrome c-like domain"/>
    <property type="match status" value="1"/>
</dbReference>
<keyword evidence="2" id="KW-0732">Signal</keyword>
<feature type="signal peptide" evidence="2">
    <location>
        <begin position="1"/>
        <end position="29"/>
    </location>
</feature>
<dbReference type="RefSeq" id="WP_049724215.1">
    <property type="nucleotide sequence ID" value="NZ_CP012154.1"/>
</dbReference>
<dbReference type="PROSITE" id="PS51007">
    <property type="entry name" value="CYTC"/>
    <property type="match status" value="1"/>
</dbReference>
<dbReference type="GO" id="GO:0009055">
    <property type="term" value="F:electron transfer activity"/>
    <property type="evidence" value="ECO:0007669"/>
    <property type="project" value="InterPro"/>
</dbReference>
<reference evidence="3 4" key="1">
    <citation type="submission" date="2015-07" db="EMBL/GenBank/DDBJ databases">
        <authorList>
            <person name="Noorani M."/>
        </authorList>
    </citation>
    <scope>NUCLEOTIDE SEQUENCE [LARGE SCALE GENOMIC DNA]</scope>
    <source>
        <strain evidence="3 4">KCTC 42284</strain>
    </source>
</reference>
<name>A0A0K0XSA3_9GAMM</name>
<evidence type="ECO:0000256" key="2">
    <source>
        <dbReference type="SAM" id="SignalP"/>
    </source>
</evidence>
<proteinExistence type="predicted"/>
<gene>
    <name evidence="3" type="ORF">WM2015_111</name>
</gene>
<dbReference type="AlphaFoldDB" id="A0A0K0XSA3"/>
<keyword evidence="4" id="KW-1185">Reference proteome</keyword>
<feature type="region of interest" description="Disordered" evidence="1">
    <location>
        <begin position="93"/>
        <end position="114"/>
    </location>
</feature>
<dbReference type="InterPro" id="IPR051395">
    <property type="entry name" value="Cytochrome_c_Peroxidase/MauG"/>
</dbReference>
<evidence type="ECO:0000313" key="4">
    <source>
        <dbReference type="Proteomes" id="UP000066624"/>
    </source>
</evidence>
<evidence type="ECO:0000256" key="1">
    <source>
        <dbReference type="SAM" id="MobiDB-lite"/>
    </source>
</evidence>
<dbReference type="GO" id="GO:0004130">
    <property type="term" value="F:cytochrome-c peroxidase activity"/>
    <property type="evidence" value="ECO:0007669"/>
    <property type="project" value="TreeGrafter"/>
</dbReference>
<dbReference type="InterPro" id="IPR036909">
    <property type="entry name" value="Cyt_c-like_dom_sf"/>
</dbReference>
<dbReference type="KEGG" id="wma:WM2015_111"/>
<feature type="chain" id="PRO_5044216240" evidence="2">
    <location>
        <begin position="30"/>
        <end position="557"/>
    </location>
</feature>
<dbReference type="PANTHER" id="PTHR30600">
    <property type="entry name" value="CYTOCHROME C PEROXIDASE-RELATED"/>
    <property type="match status" value="1"/>
</dbReference>
<dbReference type="EMBL" id="CP012154">
    <property type="protein sequence ID" value="AKS40502.1"/>
    <property type="molecule type" value="Genomic_DNA"/>
</dbReference>
<accession>A0A0K0XSA3</accession>
<dbReference type="STRING" id="1579979.WM2015_111"/>
<organism evidence="3 4">
    <name type="scientific">Wenzhouxiangella marina</name>
    <dbReference type="NCBI Taxonomy" id="1579979"/>
    <lineage>
        <taxon>Bacteria</taxon>
        <taxon>Pseudomonadati</taxon>
        <taxon>Pseudomonadota</taxon>
        <taxon>Gammaproteobacteria</taxon>
        <taxon>Chromatiales</taxon>
        <taxon>Wenzhouxiangellaceae</taxon>
        <taxon>Wenzhouxiangella</taxon>
    </lineage>
</organism>
<dbReference type="GO" id="GO:0020037">
    <property type="term" value="F:heme binding"/>
    <property type="evidence" value="ECO:0007669"/>
    <property type="project" value="InterPro"/>
</dbReference>
<dbReference type="InterPro" id="IPR009056">
    <property type="entry name" value="Cyt_c-like_dom"/>
</dbReference>
<protein>
    <submittedName>
        <fullName evidence="3">Thiol oxidoreductase-like protein</fullName>
    </submittedName>
</protein>
<dbReference type="Proteomes" id="UP000066624">
    <property type="component" value="Chromosome"/>
</dbReference>
<feature type="compositionally biased region" description="Gly residues" evidence="1">
    <location>
        <begin position="98"/>
        <end position="107"/>
    </location>
</feature>
<sequence length="557" mass="59766">MVFISTRIQSLAGLLAIAMLGLLPLTASAQADPSERFCTVLRHLGLGAPCPIDPTPPALGREVAMDRALADGEEHVIPLDTLVRHGARLFNANWTSQEGGGRPGLKGTGAPLSDPDSPLNFPNNFNRISGPDANSCGGCHNLPRSGGGGDFVTNVSVLGQRFDFATFDLMDETEDGFATRGVFDESGAPVTLQTIANSRSTLGMFGSGYLEMLARQMTADLQAIRDSIGPGGSAILETKGVDFGVLARNADGSWDTSGTEGFVAPSIASTGPEDPPNLIIRPFHQASAVISLRQFSNNALNHHHGIQSGERFGEGDADGDGFDNNLSMADVTAITVYQAQLAAPGRVIPRNMFVEQAVAMGEQRFMDVGCGDCHTPALPLEPEGRWFVEPNPYNPAGNLQVGDAPEFAFDLSDSRLDQPRLPVESSTGVIWVPAFTNFKVYDITSGPDDPNCETLDMHGAPGSEQFFAGNCRFLAKRLWGAANEPPYFHHGQYTTMREAIEAHRGDAMDSYEQWSALSDAERDAIIEFLKTLQVLPPGTESTIVDHNFQPRSWAGVF</sequence>